<dbReference type="GO" id="GO:0005230">
    <property type="term" value="F:extracellular ligand-gated monoatomic ion channel activity"/>
    <property type="evidence" value="ECO:0007669"/>
    <property type="project" value="InterPro"/>
</dbReference>
<evidence type="ECO:0000256" key="3">
    <source>
        <dbReference type="ARBA" id="ARBA00022989"/>
    </source>
</evidence>
<dbReference type="Pfam" id="PF02932">
    <property type="entry name" value="Neur_chan_memb"/>
    <property type="match status" value="1"/>
</dbReference>
<dbReference type="OrthoDB" id="5975154at2759"/>
<evidence type="ECO:0000259" key="7">
    <source>
        <dbReference type="Pfam" id="PF02931"/>
    </source>
</evidence>
<evidence type="ECO:0000259" key="8">
    <source>
        <dbReference type="Pfam" id="PF02932"/>
    </source>
</evidence>
<dbReference type="Pfam" id="PF02931">
    <property type="entry name" value="Neur_chan_LBD"/>
    <property type="match status" value="1"/>
</dbReference>
<dbReference type="InterPro" id="IPR006202">
    <property type="entry name" value="Neur_chan_lig-bd"/>
</dbReference>
<feature type="domain" description="Neurotransmitter-gated ion-channel ligand-binding" evidence="7">
    <location>
        <begin position="2"/>
        <end position="200"/>
    </location>
</feature>
<feature type="region of interest" description="Disordered" evidence="5">
    <location>
        <begin position="291"/>
        <end position="327"/>
    </location>
</feature>
<feature type="transmembrane region" description="Helical" evidence="6">
    <location>
        <begin position="201"/>
        <end position="219"/>
    </location>
</feature>
<evidence type="ECO:0000256" key="4">
    <source>
        <dbReference type="ARBA" id="ARBA00023136"/>
    </source>
</evidence>
<evidence type="ECO:0000313" key="9">
    <source>
        <dbReference type="EMBL" id="AAQ75738.1"/>
    </source>
</evidence>
<keyword evidence="9" id="KW-0675">Receptor</keyword>
<evidence type="ECO:0000256" key="1">
    <source>
        <dbReference type="ARBA" id="ARBA00004141"/>
    </source>
</evidence>
<dbReference type="PANTHER" id="PTHR18945">
    <property type="entry name" value="NEUROTRANSMITTER GATED ION CHANNEL"/>
    <property type="match status" value="1"/>
</dbReference>
<protein>
    <submittedName>
        <fullName evidence="9">Nicotinic acetylcholine receptor alpha 4 subunit</fullName>
    </submittedName>
</protein>
<dbReference type="InterPro" id="IPR006029">
    <property type="entry name" value="Neurotrans-gated_channel_TM"/>
</dbReference>
<dbReference type="AlphaFoldDB" id="Q6U4B9"/>
<feature type="domain" description="Neurotransmitter-gated ion-channel transmembrane" evidence="8">
    <location>
        <begin position="208"/>
        <end position="496"/>
    </location>
</feature>
<proteinExistence type="evidence at transcript level"/>
<dbReference type="InterPro" id="IPR036734">
    <property type="entry name" value="Neur_chan_lig-bd_sf"/>
</dbReference>
<dbReference type="Gene3D" id="1.20.58.390">
    <property type="entry name" value="Neurotransmitter-gated ion-channel transmembrane domain"/>
    <property type="match status" value="1"/>
</dbReference>
<keyword evidence="4 6" id="KW-0472">Membrane</keyword>
<dbReference type="InterPro" id="IPR038050">
    <property type="entry name" value="Neuro_actylchol_rec"/>
</dbReference>
<keyword evidence="2 6" id="KW-0812">Transmembrane</keyword>
<comment type="subcellular location">
    <subcellularLocation>
        <location evidence="1">Membrane</location>
        <topology evidence="1">Multi-pass membrane protein</topology>
    </subcellularLocation>
</comment>
<dbReference type="SUPFAM" id="SSF90112">
    <property type="entry name" value="Neurotransmitter-gated ion-channel transmembrane pore"/>
    <property type="match status" value="1"/>
</dbReference>
<evidence type="ECO:0000256" key="2">
    <source>
        <dbReference type="ARBA" id="ARBA00022692"/>
    </source>
</evidence>
<dbReference type="InterPro" id="IPR006201">
    <property type="entry name" value="Neur_channel"/>
</dbReference>
<keyword evidence="3 6" id="KW-1133">Transmembrane helix</keyword>
<organism evidence="9">
    <name type="scientific">Nilaparvata lugens</name>
    <name type="common">Brown planthopper</name>
    <dbReference type="NCBI Taxonomy" id="108931"/>
    <lineage>
        <taxon>Eukaryota</taxon>
        <taxon>Metazoa</taxon>
        <taxon>Ecdysozoa</taxon>
        <taxon>Arthropoda</taxon>
        <taxon>Hexapoda</taxon>
        <taxon>Insecta</taxon>
        <taxon>Pterygota</taxon>
        <taxon>Neoptera</taxon>
        <taxon>Paraneoptera</taxon>
        <taxon>Hemiptera</taxon>
        <taxon>Auchenorrhyncha</taxon>
        <taxon>Fulgoroidea</taxon>
        <taxon>Delphacidae</taxon>
        <taxon>Delphacinae</taxon>
        <taxon>Nilaparvata</taxon>
    </lineage>
</organism>
<dbReference type="GO" id="GO:0004888">
    <property type="term" value="F:transmembrane signaling receptor activity"/>
    <property type="evidence" value="ECO:0007669"/>
    <property type="project" value="InterPro"/>
</dbReference>
<name>Q6U4B9_NILLU</name>
<dbReference type="EMBL" id="AY378699">
    <property type="protein sequence ID" value="AAQ75738.1"/>
    <property type="molecule type" value="mRNA"/>
</dbReference>
<reference evidence="9" key="1">
    <citation type="journal article" date="2005" name="Proc. Natl. Acad. Sci. U.S.A.">
        <title>A nicotinic acetylcholine receptor mutation conferring target-site resistance to imidacloprid in Nilaparvata lugens (brown planthopper).</title>
        <authorList>
            <person name="Liu Z."/>
            <person name="Williamson M.S."/>
            <person name="Lansdell S.J."/>
            <person name="Denholm I."/>
            <person name="Han Z."/>
            <person name="Millar N.S."/>
        </authorList>
    </citation>
    <scope>NUCLEOTIDE SEQUENCE</scope>
</reference>
<feature type="transmembrane region" description="Helical" evidence="6">
    <location>
        <begin position="250"/>
        <end position="270"/>
    </location>
</feature>
<evidence type="ECO:0000256" key="6">
    <source>
        <dbReference type="SAM" id="Phobius"/>
    </source>
</evidence>
<sequence>MTTNYKRLIRPVNVSDRNHTQQSRGKMGLRLQLINLKNQINVWVWNDTKFGWQSDKGNNDDYGGVLHVPWLPDIVLNNADGVTIMTKANNTLHHTGGVWDPPAIFGSFCEIDVFPFDQKCMKFGSWTYNGEQGHVDARHMHNSPDSWTISPEFIDLQDCVGLSVEWDITWYVPSVEWDEVYSCCGEEYPIIFNIGMRRKTLFYTVNLIPCVISGLLVFLPSDEKVSLLDISILLSFGLLDAIIPGTSLPLLGKLFTMVLLSVVVTLNVNFRTHRMRPWFIQMLPLLMERPKKDDDEEDEASGNPDGEGVHLDSETPPDVDLGLGGGGGGGGGLSLGGSVGGWSSKTASSADYEDDKYELPLALPADDSAFGDQGLPPLPSSLPAAADDDLFGAANSKCPAAAAAAAALHPHDVSPSFDSNKPSHEMEKTIEDGNNSDHHLFIAQHVKNKDKFESQQHNNDESVEEDWGQYVAMDQQLRLFLWIFTIACWMGTFFQWSIILQAGHNNDSSLYDTTSPVDSSQSDIRPIDIKFQKIAIAKKKFMLLLGTSSEPHHHLPEEG</sequence>
<dbReference type="InterPro" id="IPR036719">
    <property type="entry name" value="Neuro-gated_channel_TM_sf"/>
</dbReference>
<dbReference type="SUPFAM" id="SSF63712">
    <property type="entry name" value="Nicotinic receptor ligand binding domain-like"/>
    <property type="match status" value="1"/>
</dbReference>
<accession>Q6U4B9</accession>
<evidence type="ECO:0000256" key="5">
    <source>
        <dbReference type="SAM" id="MobiDB-lite"/>
    </source>
</evidence>
<feature type="transmembrane region" description="Helical" evidence="6">
    <location>
        <begin position="479"/>
        <end position="499"/>
    </location>
</feature>
<dbReference type="Gene3D" id="2.70.170.10">
    <property type="entry name" value="Neurotransmitter-gated ion-channel ligand-binding domain"/>
    <property type="match status" value="1"/>
</dbReference>
<dbReference type="GO" id="GO:0016020">
    <property type="term" value="C:membrane"/>
    <property type="evidence" value="ECO:0007669"/>
    <property type="project" value="UniProtKB-SubCell"/>
</dbReference>